<evidence type="ECO:0000313" key="2">
    <source>
        <dbReference type="EMBL" id="PYI64465.1"/>
    </source>
</evidence>
<accession>A0A2V5L092</accession>
<organism evidence="2 3">
    <name type="scientific">Arthrobacter livingstonensis</name>
    <dbReference type="NCBI Taxonomy" id="670078"/>
    <lineage>
        <taxon>Bacteria</taxon>
        <taxon>Bacillati</taxon>
        <taxon>Actinomycetota</taxon>
        <taxon>Actinomycetes</taxon>
        <taxon>Micrococcales</taxon>
        <taxon>Micrococcaceae</taxon>
        <taxon>Arthrobacter</taxon>
    </lineage>
</organism>
<dbReference type="EMBL" id="QJVD01000050">
    <property type="protein sequence ID" value="PYI64465.1"/>
    <property type="molecule type" value="Genomic_DNA"/>
</dbReference>
<comment type="caution">
    <text evidence="2">The sequence shown here is derived from an EMBL/GenBank/DDBJ whole genome shotgun (WGS) entry which is preliminary data.</text>
</comment>
<reference evidence="2 3" key="1">
    <citation type="submission" date="2018-05" db="EMBL/GenBank/DDBJ databases">
        <title>Genetic diversity of glacier-inhabiting Cryobacterium bacteria in China and description of Cryobacterium mengkeensis sp. nov. and Arthrobacter glacialis sp. nov.</title>
        <authorList>
            <person name="Liu Q."/>
            <person name="Xin Y.-H."/>
        </authorList>
    </citation>
    <scope>NUCLEOTIDE SEQUENCE [LARGE SCALE GENOMIC DNA]</scope>
    <source>
        <strain evidence="2 3">LI2</strain>
    </source>
</reference>
<dbReference type="Proteomes" id="UP000247832">
    <property type="component" value="Unassembled WGS sequence"/>
</dbReference>
<keyword evidence="1" id="KW-0812">Transmembrane</keyword>
<proteinExistence type="predicted"/>
<name>A0A2V5L092_9MICC</name>
<keyword evidence="1" id="KW-0472">Membrane</keyword>
<dbReference type="AlphaFoldDB" id="A0A2V5L092"/>
<evidence type="ECO:0000313" key="3">
    <source>
        <dbReference type="Proteomes" id="UP000247832"/>
    </source>
</evidence>
<evidence type="ECO:0000256" key="1">
    <source>
        <dbReference type="SAM" id="Phobius"/>
    </source>
</evidence>
<feature type="transmembrane region" description="Helical" evidence="1">
    <location>
        <begin position="23"/>
        <end position="46"/>
    </location>
</feature>
<keyword evidence="1" id="KW-1133">Transmembrane helix</keyword>
<sequence length="61" mass="6661">MLYMARILGQKLFDRDVQVRTGALGYSTGLPLFVVTAPAVLVFTLAAERDRTRAGLAVHGR</sequence>
<keyword evidence="3" id="KW-1185">Reference proteome</keyword>
<protein>
    <submittedName>
        <fullName evidence="2">Uncharacterized protein</fullName>
    </submittedName>
</protein>
<gene>
    <name evidence="2" type="ORF">CVV68_21840</name>
</gene>